<reference evidence="10" key="2">
    <citation type="submission" date="2018-02" db="UniProtKB">
        <authorList>
            <consortium name="EnsemblPlants"/>
        </authorList>
    </citation>
    <scope>IDENTIFICATION</scope>
    <source>
        <strain evidence="10">Williams 82</strain>
    </source>
</reference>
<dbReference type="PANTHER" id="PTHR10984:SF37">
    <property type="entry name" value="PROTEIN DISULFIDE-ISOMERASE 5-3"/>
    <property type="match status" value="1"/>
</dbReference>
<reference evidence="9 10" key="1">
    <citation type="journal article" date="2010" name="Nature">
        <title>Genome sequence of the palaeopolyploid soybean.</title>
        <authorList>
            <person name="Schmutz J."/>
            <person name="Cannon S.B."/>
            <person name="Schlueter J."/>
            <person name="Ma J."/>
            <person name="Mitros T."/>
            <person name="Nelson W."/>
            <person name="Hyten D.L."/>
            <person name="Song Q."/>
            <person name="Thelen J.J."/>
            <person name="Cheng J."/>
            <person name="Xu D."/>
            <person name="Hellsten U."/>
            <person name="May G.D."/>
            <person name="Yu Y."/>
            <person name="Sakurai T."/>
            <person name="Umezawa T."/>
            <person name="Bhattacharyya M.K."/>
            <person name="Sandhu D."/>
            <person name="Valliyodan B."/>
            <person name="Lindquist E."/>
            <person name="Peto M."/>
            <person name="Grant D."/>
            <person name="Shu S."/>
            <person name="Goodstein D."/>
            <person name="Barry K."/>
            <person name="Futrell-Griggs M."/>
            <person name="Abernathy B."/>
            <person name="Du J."/>
            <person name="Tian Z."/>
            <person name="Zhu L."/>
            <person name="Gill N."/>
            <person name="Joshi T."/>
            <person name="Libault M."/>
            <person name="Sethuraman A."/>
            <person name="Zhang X.-C."/>
            <person name="Shinozaki K."/>
            <person name="Nguyen H.T."/>
            <person name="Wing R.A."/>
            <person name="Cregan P."/>
            <person name="Specht J."/>
            <person name="Grimwood J."/>
            <person name="Rokhsar D."/>
            <person name="Stacey G."/>
            <person name="Shoemaker R.C."/>
            <person name="Jackson S.A."/>
        </authorList>
    </citation>
    <scope>NUCLEOTIDE SEQUENCE</scope>
    <source>
        <strain evidence="10">cv. Williams 82</strain>
        <tissue evidence="9">Callus</tissue>
    </source>
</reference>
<dbReference type="InterPro" id="IPR045888">
    <property type="entry name" value="Erv"/>
</dbReference>
<feature type="domain" description="Thioredoxin" evidence="8">
    <location>
        <begin position="120"/>
        <end position="263"/>
    </location>
</feature>
<keyword evidence="5 7" id="KW-1133">Transmembrane helix</keyword>
<dbReference type="CDD" id="cd02961">
    <property type="entry name" value="PDI_a_family"/>
    <property type="match status" value="1"/>
</dbReference>
<evidence type="ECO:0000256" key="6">
    <source>
        <dbReference type="ARBA" id="ARBA00023136"/>
    </source>
</evidence>
<evidence type="ECO:0000256" key="4">
    <source>
        <dbReference type="ARBA" id="ARBA00022729"/>
    </source>
</evidence>
<comment type="similarity">
    <text evidence="2">Belongs to the protein disulfide isomerase family.</text>
</comment>
<reference evidence="9" key="3">
    <citation type="submission" date="2018-07" db="EMBL/GenBank/DDBJ databases">
        <title>WGS assembly of Glycine max.</title>
        <authorList>
            <person name="Schmutz J."/>
            <person name="Cannon S."/>
            <person name="Schlueter J."/>
            <person name="Ma J."/>
            <person name="Mitros T."/>
            <person name="Nelson W."/>
            <person name="Hyten D."/>
            <person name="Song Q."/>
            <person name="Thelen J."/>
            <person name="Cheng J."/>
            <person name="Xu D."/>
            <person name="Hellsten U."/>
            <person name="May G."/>
            <person name="Yu Y."/>
            <person name="Sakurai T."/>
            <person name="Umezawa T."/>
            <person name="Bhattacharyya M."/>
            <person name="Sandhu D."/>
            <person name="Valliyodan B."/>
            <person name="Lindquist E."/>
            <person name="Peto M."/>
            <person name="Grant D."/>
            <person name="Shu S."/>
            <person name="Goodstein D."/>
            <person name="Barry K."/>
            <person name="Futrell-Griggs M."/>
            <person name="Abernathy B."/>
            <person name="Du J."/>
            <person name="Tian Z."/>
            <person name="Zhu L."/>
            <person name="Gill N."/>
            <person name="Joshi T."/>
            <person name="Libault M."/>
            <person name="Sethuraman A."/>
            <person name="Zhang X."/>
            <person name="Shinozaki K."/>
            <person name="Nguyen H."/>
            <person name="Wing R."/>
            <person name="Cregan P."/>
            <person name="Specht J."/>
            <person name="Grimwood J."/>
            <person name="Rokhsar D."/>
            <person name="Stacey G."/>
            <person name="Shoemaker R."/>
            <person name="Jackson S."/>
        </authorList>
    </citation>
    <scope>NUCLEOTIDE SEQUENCE</scope>
    <source>
        <tissue evidence="9">Callus</tissue>
    </source>
</reference>
<keyword evidence="4" id="KW-0732">Signal</keyword>
<evidence type="ECO:0000313" key="11">
    <source>
        <dbReference type="Proteomes" id="UP000008827"/>
    </source>
</evidence>
<dbReference type="InterPro" id="IPR039542">
    <property type="entry name" value="Erv_N"/>
</dbReference>
<gene>
    <name evidence="10" type="primary">LOC100787595</name>
    <name evidence="9" type="ORF">GLYMA_12G134500</name>
</gene>
<dbReference type="Gene3D" id="3.40.30.10">
    <property type="entry name" value="Glutaredoxin"/>
    <property type="match status" value="1"/>
</dbReference>
<keyword evidence="6 7" id="KW-0472">Membrane</keyword>
<keyword evidence="11" id="KW-1185">Reference proteome</keyword>
<dbReference type="Pfam" id="PF00085">
    <property type="entry name" value="Thioredoxin"/>
    <property type="match status" value="1"/>
</dbReference>
<evidence type="ECO:0000256" key="1">
    <source>
        <dbReference type="ARBA" id="ARBA00004167"/>
    </source>
</evidence>
<evidence type="ECO:0000256" key="7">
    <source>
        <dbReference type="SAM" id="Phobius"/>
    </source>
</evidence>
<dbReference type="InterPro" id="IPR013766">
    <property type="entry name" value="Thioredoxin_domain"/>
</dbReference>
<evidence type="ECO:0000313" key="10">
    <source>
        <dbReference type="EnsemblPlants" id="KRH25856"/>
    </source>
</evidence>
<proteinExistence type="inferred from homology"/>
<evidence type="ECO:0000256" key="5">
    <source>
        <dbReference type="ARBA" id="ARBA00022989"/>
    </source>
</evidence>
<dbReference type="Pfam" id="PF13850">
    <property type="entry name" value="ERGIC_N"/>
    <property type="match status" value="1"/>
</dbReference>
<dbReference type="Gramene" id="KRH25856">
    <property type="protein sequence ID" value="KRH25856"/>
    <property type="gene ID" value="GLYMA_12G134500"/>
</dbReference>
<keyword evidence="3 7" id="KW-0812">Transmembrane</keyword>
<feature type="transmembrane region" description="Helical" evidence="7">
    <location>
        <begin position="20"/>
        <end position="44"/>
    </location>
</feature>
<comment type="subcellular location">
    <subcellularLocation>
        <location evidence="1">Membrane</location>
        <topology evidence="1">Single-pass membrane protein</topology>
    </subcellularLocation>
</comment>
<accession>A0A0R0H4Y1</accession>
<dbReference type="ExpressionAtlas" id="A0A0R0H4Y1">
    <property type="expression patterns" value="baseline and differential"/>
</dbReference>
<evidence type="ECO:0000256" key="3">
    <source>
        <dbReference type="ARBA" id="ARBA00022692"/>
    </source>
</evidence>
<dbReference type="PROSITE" id="PS51352">
    <property type="entry name" value="THIOREDOXIN_2"/>
    <property type="match status" value="1"/>
</dbReference>
<evidence type="ECO:0000256" key="2">
    <source>
        <dbReference type="ARBA" id="ARBA00006347"/>
    </source>
</evidence>
<dbReference type="EnsemblPlants" id="KRH25856">
    <property type="protein sequence ID" value="KRH25856"/>
    <property type="gene ID" value="GLYMA_12G134500"/>
</dbReference>
<evidence type="ECO:0000313" key="9">
    <source>
        <dbReference type="EMBL" id="KRH25856.1"/>
    </source>
</evidence>
<dbReference type="AlphaFoldDB" id="A0A0R0H4Y1"/>
<dbReference type="Pfam" id="PF07970">
    <property type="entry name" value="COPIIcoated_ERV"/>
    <property type="match status" value="1"/>
</dbReference>
<dbReference type="EMBL" id="CM000845">
    <property type="protein sequence ID" value="KRH25856.1"/>
    <property type="molecule type" value="Genomic_DNA"/>
</dbReference>
<dbReference type="InterPro" id="IPR036249">
    <property type="entry name" value="Thioredoxin-like_sf"/>
</dbReference>
<protein>
    <recommendedName>
        <fullName evidence="8">Thioredoxin domain-containing protein</fullName>
    </recommendedName>
</protein>
<name>A0A0R0H4Y1_SOYBN</name>
<dbReference type="SUPFAM" id="SSF52833">
    <property type="entry name" value="Thioredoxin-like"/>
    <property type="match status" value="1"/>
</dbReference>
<organism evidence="9">
    <name type="scientific">Glycine max</name>
    <name type="common">Soybean</name>
    <name type="synonym">Glycine hispida</name>
    <dbReference type="NCBI Taxonomy" id="3847"/>
    <lineage>
        <taxon>Eukaryota</taxon>
        <taxon>Viridiplantae</taxon>
        <taxon>Streptophyta</taxon>
        <taxon>Embryophyta</taxon>
        <taxon>Tracheophyta</taxon>
        <taxon>Spermatophyta</taxon>
        <taxon>Magnoliopsida</taxon>
        <taxon>eudicotyledons</taxon>
        <taxon>Gunneridae</taxon>
        <taxon>Pentapetalae</taxon>
        <taxon>rosids</taxon>
        <taxon>fabids</taxon>
        <taxon>Fabales</taxon>
        <taxon>Fabaceae</taxon>
        <taxon>Papilionoideae</taxon>
        <taxon>50 kb inversion clade</taxon>
        <taxon>NPAAA clade</taxon>
        <taxon>indigoferoid/millettioid clade</taxon>
        <taxon>Phaseoleae</taxon>
        <taxon>Glycine</taxon>
        <taxon>Glycine subgen. Soja</taxon>
    </lineage>
</organism>
<evidence type="ECO:0000259" key="8">
    <source>
        <dbReference type="PROSITE" id="PS51352"/>
    </source>
</evidence>
<sequence>MISATKLKSVDFYRKIPRDLTEASLSGAGLSIVAALVMMFLFGMELSSYMSVSTSTSVIVDKSSDGDYLRIDFNISFPALSCEFASVDVSDVLGTNRLNITKTVRKFSIDSNLRPTGAEFHSGTVANAVKHDDEVDEESVEGSFSLTTHNFDKYVHQFPVTIVNFYAPWCSWCQRLKPSWEKTAKIMKERYDPEMDGRIILAKVDCTQEGDLCRRNHIQGYPSIRIFRKGSDLRSEHGHHEHESYYGDRDTESLVKFMEDLVTSLPTESQKLALEDKSNAADNAKRPAPSAGGCRVEGYVRVKKVPGNLIISARSDAHSFDASQMNMSHVINNLSFGKKVTPRAMSDVKLLIPYIGSSHDRLNGRSFINTRDLGANVTVSSIFYMKNL</sequence>
<dbReference type="FunFam" id="3.40.30.10:FF:000174">
    <property type="entry name" value="Protein disulfide-isomerase 5-4"/>
    <property type="match status" value="1"/>
</dbReference>
<dbReference type="GO" id="GO:0016020">
    <property type="term" value="C:membrane"/>
    <property type="evidence" value="ECO:0007669"/>
    <property type="project" value="UniProtKB-SubCell"/>
</dbReference>
<dbReference type="InterPro" id="IPR012936">
    <property type="entry name" value="Erv_C"/>
</dbReference>
<dbReference type="PANTHER" id="PTHR10984">
    <property type="entry name" value="ENDOPLASMIC RETICULUM-GOLGI INTERMEDIATE COMPARTMENT PROTEIN"/>
    <property type="match status" value="1"/>
</dbReference>
<dbReference type="Proteomes" id="UP000008827">
    <property type="component" value="Chromosome 12"/>
</dbReference>